<dbReference type="FunFam" id="2.60.120.1440:FF:000001">
    <property type="entry name" value="Putative anti-sigma factor"/>
    <property type="match status" value="1"/>
</dbReference>
<proteinExistence type="predicted"/>
<dbReference type="GO" id="GO:0016989">
    <property type="term" value="F:sigma factor antagonist activity"/>
    <property type="evidence" value="ECO:0007669"/>
    <property type="project" value="TreeGrafter"/>
</dbReference>
<evidence type="ECO:0000313" key="4">
    <source>
        <dbReference type="Proteomes" id="UP000190852"/>
    </source>
</evidence>
<feature type="domain" description="Protein FecR C-terminal" evidence="2">
    <location>
        <begin position="257"/>
        <end position="323"/>
    </location>
</feature>
<dbReference type="Gene3D" id="3.55.50.30">
    <property type="match status" value="1"/>
</dbReference>
<protein>
    <submittedName>
        <fullName evidence="3">FecR family protein</fullName>
    </submittedName>
</protein>
<organism evidence="3 4">
    <name type="scientific">Parabacteroides chartae</name>
    <dbReference type="NCBI Taxonomy" id="1037355"/>
    <lineage>
        <taxon>Bacteria</taxon>
        <taxon>Pseudomonadati</taxon>
        <taxon>Bacteroidota</taxon>
        <taxon>Bacteroidia</taxon>
        <taxon>Bacteroidales</taxon>
        <taxon>Tannerellaceae</taxon>
        <taxon>Parabacteroides</taxon>
    </lineage>
</organism>
<accession>A0A1T5CU24</accession>
<dbReference type="PANTHER" id="PTHR30273:SF2">
    <property type="entry name" value="PROTEIN FECR"/>
    <property type="match status" value="1"/>
</dbReference>
<reference evidence="4" key="1">
    <citation type="submission" date="2017-02" db="EMBL/GenBank/DDBJ databases">
        <authorList>
            <person name="Varghese N."/>
            <person name="Submissions S."/>
        </authorList>
    </citation>
    <scope>NUCLEOTIDE SEQUENCE [LARGE SCALE GENOMIC DNA]</scope>
    <source>
        <strain evidence="4">DSM 24967</strain>
    </source>
</reference>
<dbReference type="Gene3D" id="2.60.120.1440">
    <property type="match status" value="1"/>
</dbReference>
<dbReference type="AlphaFoldDB" id="A0A1T5CU24"/>
<gene>
    <name evidence="3" type="ORF">SAMN05660349_02084</name>
</gene>
<dbReference type="InterPro" id="IPR012373">
    <property type="entry name" value="Ferrdict_sens_TM"/>
</dbReference>
<dbReference type="Proteomes" id="UP000190852">
    <property type="component" value="Unassembled WGS sequence"/>
</dbReference>
<evidence type="ECO:0000313" key="3">
    <source>
        <dbReference type="EMBL" id="SKB62904.1"/>
    </source>
</evidence>
<feature type="domain" description="FecR protein" evidence="1">
    <location>
        <begin position="119"/>
        <end position="212"/>
    </location>
</feature>
<dbReference type="Pfam" id="PF16344">
    <property type="entry name" value="FecR_C"/>
    <property type="match status" value="1"/>
</dbReference>
<evidence type="ECO:0000259" key="1">
    <source>
        <dbReference type="Pfam" id="PF04773"/>
    </source>
</evidence>
<dbReference type="Pfam" id="PF04773">
    <property type="entry name" value="FecR"/>
    <property type="match status" value="1"/>
</dbReference>
<dbReference type="PIRSF" id="PIRSF018266">
    <property type="entry name" value="FecR"/>
    <property type="match status" value="1"/>
</dbReference>
<keyword evidence="4" id="KW-1185">Reference proteome</keyword>
<dbReference type="PANTHER" id="PTHR30273">
    <property type="entry name" value="PERIPLASMIC SIGNAL SENSOR AND SIGMA FACTOR ACTIVATOR FECR-RELATED"/>
    <property type="match status" value="1"/>
</dbReference>
<evidence type="ECO:0000259" key="2">
    <source>
        <dbReference type="Pfam" id="PF16344"/>
    </source>
</evidence>
<dbReference type="InterPro" id="IPR006860">
    <property type="entry name" value="FecR"/>
</dbReference>
<dbReference type="InterPro" id="IPR032508">
    <property type="entry name" value="FecR_C"/>
</dbReference>
<sequence>MEITKDHIIPYLEGSLPVEQVAAFEHLAESSPEFRQEIKEIQFIWNATENLKKQRLVNTDAHWNKLARQMRFLSFRQKLWDISRNAAAILILPLFLVTIYFMNDSIPKEESPINQVELQTAYGLVSKVILPDGSEVWLNSGTKITYPERFTGKHRTVKLEGEAYFKVTSDKTNRFDVVVPNGMTVSAYGTEFNVSAYNDDNKIEAILAKGNIDVKKYDTENVFSLKAGEQAVLNKTTRNITISEANIYTKTAWRDGKMVFRRAGFDEIVRKLSRHFNVSIELQGKTLHEYEYSATFTTETLPEVLRLLEKSAPIRCQILDSEINADYTYAKRRVIIREYR</sequence>
<dbReference type="EMBL" id="FUYQ01000014">
    <property type="protein sequence ID" value="SKB62904.1"/>
    <property type="molecule type" value="Genomic_DNA"/>
</dbReference>
<name>A0A1T5CU24_9BACT</name>
<dbReference type="RefSeq" id="WP_079683586.1">
    <property type="nucleotide sequence ID" value="NZ_FUYQ01000014.1"/>
</dbReference>